<proteinExistence type="predicted"/>
<dbReference type="EnsemblMetazoa" id="ASIC006030-RA">
    <property type="protein sequence ID" value="ASIC006030-PA"/>
    <property type="gene ID" value="ASIC006030"/>
</dbReference>
<gene>
    <name evidence="1" type="ORF">ZHAS_00006030</name>
</gene>
<accession>A0A084VKZ5</accession>
<name>A0A084VKZ5_ANOSI</name>
<dbReference type="Proteomes" id="UP000030765">
    <property type="component" value="Unassembled WGS sequence"/>
</dbReference>
<evidence type="ECO:0000313" key="3">
    <source>
        <dbReference type="Proteomes" id="UP000030765"/>
    </source>
</evidence>
<organism evidence="1">
    <name type="scientific">Anopheles sinensis</name>
    <name type="common">Mosquito</name>
    <dbReference type="NCBI Taxonomy" id="74873"/>
    <lineage>
        <taxon>Eukaryota</taxon>
        <taxon>Metazoa</taxon>
        <taxon>Ecdysozoa</taxon>
        <taxon>Arthropoda</taxon>
        <taxon>Hexapoda</taxon>
        <taxon>Insecta</taxon>
        <taxon>Pterygota</taxon>
        <taxon>Neoptera</taxon>
        <taxon>Endopterygota</taxon>
        <taxon>Diptera</taxon>
        <taxon>Nematocera</taxon>
        <taxon>Culicoidea</taxon>
        <taxon>Culicidae</taxon>
        <taxon>Anophelinae</taxon>
        <taxon>Anopheles</taxon>
    </lineage>
</organism>
<protein>
    <submittedName>
        <fullName evidence="1 2">Uncharacterized protein</fullName>
    </submittedName>
</protein>
<keyword evidence="3" id="KW-1185">Reference proteome</keyword>
<sequence>MGKLPAQPRLYLPGNVMLRFEHKYGHQKRKWHMALGMCRLENGDDDDDDASLWYCEHCTHEVLDASECPSLPFRTNQTNPEVSAGRFNKMKYETAQNMGRDSLRSHQQHQRWHHYHQRTMTNLRRRRRDHHHTIAPAKVVIVRLPQRNDKLYLTGAQADRVVNFLPPAPNFGEGARARSGPSLWKYAAAARCNCCMLLRCRPSGELSAAARVN</sequence>
<dbReference type="EMBL" id="ATLV01014355">
    <property type="status" value="NOT_ANNOTATED_CDS"/>
    <property type="molecule type" value="Genomic_DNA"/>
</dbReference>
<dbReference type="AlphaFoldDB" id="A0A084VKZ5"/>
<evidence type="ECO:0000313" key="1">
    <source>
        <dbReference type="EMBL" id="KFB38639.1"/>
    </source>
</evidence>
<reference evidence="2" key="2">
    <citation type="submission" date="2020-05" db="UniProtKB">
        <authorList>
            <consortium name="EnsemblMetazoa"/>
        </authorList>
    </citation>
    <scope>IDENTIFICATION</scope>
</reference>
<dbReference type="EMBL" id="KE524963">
    <property type="protein sequence ID" value="KFB38639.1"/>
    <property type="molecule type" value="Genomic_DNA"/>
</dbReference>
<reference evidence="1 3" key="1">
    <citation type="journal article" date="2014" name="BMC Genomics">
        <title>Genome sequence of Anopheles sinensis provides insight into genetics basis of mosquito competence for malaria parasites.</title>
        <authorList>
            <person name="Zhou D."/>
            <person name="Zhang D."/>
            <person name="Ding G."/>
            <person name="Shi L."/>
            <person name="Hou Q."/>
            <person name="Ye Y."/>
            <person name="Xu Y."/>
            <person name="Zhou H."/>
            <person name="Xiong C."/>
            <person name="Li S."/>
            <person name="Yu J."/>
            <person name="Hong S."/>
            <person name="Yu X."/>
            <person name="Zou P."/>
            <person name="Chen C."/>
            <person name="Chang X."/>
            <person name="Wang W."/>
            <person name="Lv Y."/>
            <person name="Sun Y."/>
            <person name="Ma L."/>
            <person name="Shen B."/>
            <person name="Zhu C."/>
        </authorList>
    </citation>
    <scope>NUCLEOTIDE SEQUENCE [LARGE SCALE GENOMIC DNA]</scope>
</reference>
<dbReference type="VEuPathDB" id="VectorBase:ASIC006030"/>
<evidence type="ECO:0000313" key="2">
    <source>
        <dbReference type="EnsemblMetazoa" id="ASIC006030-PA"/>
    </source>
</evidence>